<dbReference type="InParanoid" id="Q245A9"/>
<dbReference type="InterPro" id="IPR036915">
    <property type="entry name" value="Cyclin-like_sf"/>
</dbReference>
<dbReference type="FunFam" id="1.10.472.10:FF:000001">
    <property type="entry name" value="G2/mitotic-specific cyclin"/>
    <property type="match status" value="1"/>
</dbReference>
<dbReference type="STRING" id="312017.Q245A9"/>
<evidence type="ECO:0000259" key="5">
    <source>
        <dbReference type="SMART" id="SM00385"/>
    </source>
</evidence>
<dbReference type="PANTHER" id="PTHR10177">
    <property type="entry name" value="CYCLINS"/>
    <property type="match status" value="1"/>
</dbReference>
<comment type="similarity">
    <text evidence="4">Belongs to the cyclin family.</text>
</comment>
<protein>
    <submittedName>
        <fullName evidence="7">Amine-terminal domain cyclin</fullName>
    </submittedName>
</protein>
<dbReference type="InterPro" id="IPR013763">
    <property type="entry name" value="Cyclin-like_dom"/>
</dbReference>
<dbReference type="AlphaFoldDB" id="Q245A9"/>
<evidence type="ECO:0000313" key="8">
    <source>
        <dbReference type="Proteomes" id="UP000009168"/>
    </source>
</evidence>
<keyword evidence="2 4" id="KW-0195">Cyclin</keyword>
<dbReference type="Pfam" id="PF00134">
    <property type="entry name" value="Cyclin_N"/>
    <property type="match status" value="1"/>
</dbReference>
<evidence type="ECO:0000256" key="1">
    <source>
        <dbReference type="ARBA" id="ARBA00022618"/>
    </source>
</evidence>
<dbReference type="eggNOG" id="KOG0654">
    <property type="taxonomic scope" value="Eukaryota"/>
</dbReference>
<sequence>MWESKIEHNRRSQHFLSQNNFQDKKENIQQPPFKNYVLGEKTQKVQQINQLETQEFQQRGTNKHRVFGRVINENGVNSNNYFHSQPLQKQFKVFNPFAQDFNLLQDDQNKENVLTFQHNFQSEVHKNQQTKNINQEINKELAQSEKSFQMIDESEKINSSSESQLIQNILNLDLLNTSQSMIEQNQNQLINFCQENDKLKEFHIINETNYNTLKSTQIEKINFFDRQFISNPIYVAEYAQEIFEYLQAHQERYLCKDNVDLKDMHTQINETMRCILIDWLTEVSIKYELKEETIFMCIYMLDIYCRLCYQDGIQILRDHYQKIGVSCLYISSKLEEIYPPGVKEFVKICDGAYKLKDIISTETDICLKLQFNFSFPTPFTFFVRYSKILGHSNLQYYQGLFILYLCFMHSELSPMYVKSSIIASCSCFLVESVAENIWDEKIKSLSSIVYLHPTSDFQFLMPSIHKLIQLYSNPQFPFEAIRKKFSSDSFCKVSTTFTQNISDSQKNSQQQSQQLTNI</sequence>
<evidence type="ECO:0000259" key="6">
    <source>
        <dbReference type="SMART" id="SM01332"/>
    </source>
</evidence>
<dbReference type="OrthoDB" id="5590282at2759"/>
<dbReference type="InterPro" id="IPR039361">
    <property type="entry name" value="Cyclin"/>
</dbReference>
<keyword evidence="8" id="KW-1185">Reference proteome</keyword>
<feature type="domain" description="Cyclin C-terminal" evidence="6">
    <location>
        <begin position="376"/>
        <end position="499"/>
    </location>
</feature>
<proteinExistence type="inferred from homology"/>
<dbReference type="Pfam" id="PF02984">
    <property type="entry name" value="Cyclin_C"/>
    <property type="match status" value="1"/>
</dbReference>
<dbReference type="GO" id="GO:0051301">
    <property type="term" value="P:cell division"/>
    <property type="evidence" value="ECO:0007669"/>
    <property type="project" value="UniProtKB-KW"/>
</dbReference>
<dbReference type="HOGENOM" id="CLU_529475_0_0_1"/>
<dbReference type="KEGG" id="tet:TTHERM_00693080"/>
<dbReference type="RefSeq" id="XP_001023573.2">
    <property type="nucleotide sequence ID" value="XM_001023573.2"/>
</dbReference>
<dbReference type="InterPro" id="IPR004367">
    <property type="entry name" value="Cyclin_C-dom"/>
</dbReference>
<keyword evidence="3" id="KW-0131">Cell cycle</keyword>
<dbReference type="Gene3D" id="1.10.472.10">
    <property type="entry name" value="Cyclin-like"/>
    <property type="match status" value="2"/>
</dbReference>
<dbReference type="SMART" id="SM00385">
    <property type="entry name" value="CYCLIN"/>
    <property type="match status" value="1"/>
</dbReference>
<name>Q245A9_TETTS</name>
<gene>
    <name evidence="7" type="ORF">TTHERM_00693080</name>
</gene>
<evidence type="ECO:0000256" key="3">
    <source>
        <dbReference type="ARBA" id="ARBA00023306"/>
    </source>
</evidence>
<evidence type="ECO:0000256" key="2">
    <source>
        <dbReference type="ARBA" id="ARBA00023127"/>
    </source>
</evidence>
<feature type="domain" description="Cyclin-like" evidence="5">
    <location>
        <begin position="278"/>
        <end position="367"/>
    </location>
</feature>
<dbReference type="EMBL" id="GG662488">
    <property type="protein sequence ID" value="EAS03328.2"/>
    <property type="molecule type" value="Genomic_DNA"/>
</dbReference>
<dbReference type="GeneID" id="7827170"/>
<dbReference type="InterPro" id="IPR006671">
    <property type="entry name" value="Cyclin_N"/>
</dbReference>
<keyword evidence="1" id="KW-0132">Cell division</keyword>
<dbReference type="SUPFAM" id="SSF47954">
    <property type="entry name" value="Cyclin-like"/>
    <property type="match status" value="2"/>
</dbReference>
<evidence type="ECO:0000313" key="7">
    <source>
        <dbReference type="EMBL" id="EAS03328.2"/>
    </source>
</evidence>
<evidence type="ECO:0000256" key="4">
    <source>
        <dbReference type="RuleBase" id="RU000383"/>
    </source>
</evidence>
<dbReference type="Proteomes" id="UP000009168">
    <property type="component" value="Unassembled WGS sequence"/>
</dbReference>
<reference evidence="8" key="1">
    <citation type="journal article" date="2006" name="PLoS Biol.">
        <title>Macronuclear genome sequence of the ciliate Tetrahymena thermophila, a model eukaryote.</title>
        <authorList>
            <person name="Eisen J.A."/>
            <person name="Coyne R.S."/>
            <person name="Wu M."/>
            <person name="Wu D."/>
            <person name="Thiagarajan M."/>
            <person name="Wortman J.R."/>
            <person name="Badger J.H."/>
            <person name="Ren Q."/>
            <person name="Amedeo P."/>
            <person name="Jones K.M."/>
            <person name="Tallon L.J."/>
            <person name="Delcher A.L."/>
            <person name="Salzberg S.L."/>
            <person name="Silva J.C."/>
            <person name="Haas B.J."/>
            <person name="Majoros W.H."/>
            <person name="Farzad M."/>
            <person name="Carlton J.M."/>
            <person name="Smith R.K. Jr."/>
            <person name="Garg J."/>
            <person name="Pearlman R.E."/>
            <person name="Karrer K.M."/>
            <person name="Sun L."/>
            <person name="Manning G."/>
            <person name="Elde N.C."/>
            <person name="Turkewitz A.P."/>
            <person name="Asai D.J."/>
            <person name="Wilkes D.E."/>
            <person name="Wang Y."/>
            <person name="Cai H."/>
            <person name="Collins K."/>
            <person name="Stewart B.A."/>
            <person name="Lee S.R."/>
            <person name="Wilamowska K."/>
            <person name="Weinberg Z."/>
            <person name="Ruzzo W.L."/>
            <person name="Wloga D."/>
            <person name="Gaertig J."/>
            <person name="Frankel J."/>
            <person name="Tsao C.-C."/>
            <person name="Gorovsky M.A."/>
            <person name="Keeling P.J."/>
            <person name="Waller R.F."/>
            <person name="Patron N.J."/>
            <person name="Cherry J.M."/>
            <person name="Stover N.A."/>
            <person name="Krieger C.J."/>
            <person name="del Toro C."/>
            <person name="Ryder H.F."/>
            <person name="Williamson S.C."/>
            <person name="Barbeau R.A."/>
            <person name="Hamilton E.P."/>
            <person name="Orias E."/>
        </authorList>
    </citation>
    <scope>NUCLEOTIDE SEQUENCE [LARGE SCALE GENOMIC DNA]</scope>
    <source>
        <strain evidence="8">SB210</strain>
    </source>
</reference>
<organism evidence="7 8">
    <name type="scientific">Tetrahymena thermophila (strain SB210)</name>
    <dbReference type="NCBI Taxonomy" id="312017"/>
    <lineage>
        <taxon>Eukaryota</taxon>
        <taxon>Sar</taxon>
        <taxon>Alveolata</taxon>
        <taxon>Ciliophora</taxon>
        <taxon>Intramacronucleata</taxon>
        <taxon>Oligohymenophorea</taxon>
        <taxon>Hymenostomatida</taxon>
        <taxon>Tetrahymenina</taxon>
        <taxon>Tetrahymenidae</taxon>
        <taxon>Tetrahymena</taxon>
    </lineage>
</organism>
<accession>Q245A9</accession>
<dbReference type="SMART" id="SM01332">
    <property type="entry name" value="Cyclin_C"/>
    <property type="match status" value="1"/>
</dbReference>